<proteinExistence type="predicted"/>
<evidence type="ECO:0000313" key="2">
    <source>
        <dbReference type="EMBL" id="MBW48189.1"/>
    </source>
</evidence>
<feature type="signal peptide" evidence="1">
    <location>
        <begin position="1"/>
        <end position="24"/>
    </location>
</feature>
<reference evidence="2" key="1">
    <citation type="submission" date="2018-01" db="EMBL/GenBank/DDBJ databases">
        <title>An insight into the sialome of Amazonian anophelines.</title>
        <authorList>
            <person name="Ribeiro J.M."/>
            <person name="Scarpassa V."/>
            <person name="Calvo E."/>
        </authorList>
    </citation>
    <scope>NUCLEOTIDE SEQUENCE</scope>
    <source>
        <tissue evidence="2">Salivary glands</tissue>
    </source>
</reference>
<dbReference type="AlphaFoldDB" id="A0A2M4B559"/>
<evidence type="ECO:0000256" key="1">
    <source>
        <dbReference type="SAM" id="SignalP"/>
    </source>
</evidence>
<feature type="chain" id="PRO_5014960526" evidence="1">
    <location>
        <begin position="25"/>
        <end position="67"/>
    </location>
</feature>
<accession>A0A2M4B559</accession>
<sequence>MAAKHRVLLVGGEVLLWTVHGGTASRTLYDWRIPSTGTCADWGSPATIRLDLWVSCCERASNSNAPG</sequence>
<organism evidence="2">
    <name type="scientific">Anopheles triannulatus</name>
    <dbReference type="NCBI Taxonomy" id="58253"/>
    <lineage>
        <taxon>Eukaryota</taxon>
        <taxon>Metazoa</taxon>
        <taxon>Ecdysozoa</taxon>
        <taxon>Arthropoda</taxon>
        <taxon>Hexapoda</taxon>
        <taxon>Insecta</taxon>
        <taxon>Pterygota</taxon>
        <taxon>Neoptera</taxon>
        <taxon>Endopterygota</taxon>
        <taxon>Diptera</taxon>
        <taxon>Nematocera</taxon>
        <taxon>Culicoidea</taxon>
        <taxon>Culicidae</taxon>
        <taxon>Anophelinae</taxon>
        <taxon>Anopheles</taxon>
    </lineage>
</organism>
<dbReference type="EMBL" id="GGFK01014868">
    <property type="protein sequence ID" value="MBW48189.1"/>
    <property type="molecule type" value="Transcribed_RNA"/>
</dbReference>
<keyword evidence="1" id="KW-0732">Signal</keyword>
<name>A0A2M4B559_9DIPT</name>
<protein>
    <submittedName>
        <fullName evidence="2">Putative secreted protein</fullName>
    </submittedName>
</protein>